<evidence type="ECO:0000256" key="3">
    <source>
        <dbReference type="ARBA" id="ARBA00022528"/>
    </source>
</evidence>
<dbReference type="InterPro" id="IPR003256">
    <property type="entry name" value="Ribosomal_uL24"/>
</dbReference>
<dbReference type="GO" id="GO:0005840">
    <property type="term" value="C:ribosome"/>
    <property type="evidence" value="ECO:0007669"/>
    <property type="project" value="UniProtKB-KW"/>
</dbReference>
<protein>
    <recommendedName>
        <fullName evidence="8">Large ribosomal subunit protein uL24 C-terminal domain-containing protein</fullName>
    </recommendedName>
</protein>
<feature type="region of interest" description="Disordered" evidence="7">
    <location>
        <begin position="1"/>
        <end position="31"/>
    </location>
</feature>
<dbReference type="Pfam" id="PF17136">
    <property type="entry name" value="ribosomal_L24"/>
    <property type="match status" value="1"/>
</dbReference>
<accession>A0ABD3NXS8</accession>
<dbReference type="PANTHER" id="PTHR12903">
    <property type="entry name" value="MITOCHONDRIAL RIBOSOMAL PROTEIN L24"/>
    <property type="match status" value="1"/>
</dbReference>
<name>A0ABD3NXS8_9STRA</name>
<evidence type="ECO:0000256" key="7">
    <source>
        <dbReference type="SAM" id="MobiDB-lite"/>
    </source>
</evidence>
<dbReference type="EMBL" id="JALLAZ020001132">
    <property type="protein sequence ID" value="KAL3780046.1"/>
    <property type="molecule type" value="Genomic_DNA"/>
</dbReference>
<dbReference type="InterPro" id="IPR014722">
    <property type="entry name" value="Rib_uL2_dom2"/>
</dbReference>
<dbReference type="NCBIfam" id="TIGR01079">
    <property type="entry name" value="rplX_bact"/>
    <property type="match status" value="1"/>
</dbReference>
<evidence type="ECO:0000256" key="5">
    <source>
        <dbReference type="ARBA" id="ARBA00022980"/>
    </source>
</evidence>
<proteinExistence type="inferred from homology"/>
<evidence type="ECO:0000256" key="2">
    <source>
        <dbReference type="ARBA" id="ARBA00010618"/>
    </source>
</evidence>
<keyword evidence="3" id="KW-0150">Chloroplast</keyword>
<comment type="similarity">
    <text evidence="2">Belongs to the universal ribosomal protein uL24 family.</text>
</comment>
<evidence type="ECO:0000256" key="1">
    <source>
        <dbReference type="ARBA" id="ARBA00004229"/>
    </source>
</evidence>
<dbReference type="Proteomes" id="UP001530315">
    <property type="component" value="Unassembled WGS sequence"/>
</dbReference>
<keyword evidence="10" id="KW-1185">Reference proteome</keyword>
<feature type="domain" description="Large ribosomal subunit protein uL24 C-terminal" evidence="8">
    <location>
        <begin position="127"/>
        <end position="191"/>
    </location>
</feature>
<dbReference type="CDD" id="cd06089">
    <property type="entry name" value="KOW_RPL26"/>
    <property type="match status" value="1"/>
</dbReference>
<keyword evidence="5" id="KW-0689">Ribosomal protein</keyword>
<keyword evidence="4" id="KW-0934">Plastid</keyword>
<dbReference type="SUPFAM" id="SSF50104">
    <property type="entry name" value="Translation proteins SH3-like domain"/>
    <property type="match status" value="1"/>
</dbReference>
<dbReference type="Gene3D" id="2.30.30.30">
    <property type="match status" value="1"/>
</dbReference>
<dbReference type="InterPro" id="IPR008991">
    <property type="entry name" value="Translation_prot_SH3-like_sf"/>
</dbReference>
<organism evidence="9 10">
    <name type="scientific">Stephanodiscus triporus</name>
    <dbReference type="NCBI Taxonomy" id="2934178"/>
    <lineage>
        <taxon>Eukaryota</taxon>
        <taxon>Sar</taxon>
        <taxon>Stramenopiles</taxon>
        <taxon>Ochrophyta</taxon>
        <taxon>Bacillariophyta</taxon>
        <taxon>Coscinodiscophyceae</taxon>
        <taxon>Thalassiosirophycidae</taxon>
        <taxon>Stephanodiscales</taxon>
        <taxon>Stephanodiscaceae</taxon>
        <taxon>Stephanodiscus</taxon>
    </lineage>
</organism>
<feature type="region of interest" description="Disordered" evidence="7">
    <location>
        <begin position="83"/>
        <end position="110"/>
    </location>
</feature>
<comment type="subcellular location">
    <subcellularLocation>
        <location evidence="1">Plastid</location>
        <location evidence="1">Chloroplast</location>
    </subcellularLocation>
</comment>
<evidence type="ECO:0000313" key="10">
    <source>
        <dbReference type="Proteomes" id="UP001530315"/>
    </source>
</evidence>
<evidence type="ECO:0000256" key="6">
    <source>
        <dbReference type="ARBA" id="ARBA00023274"/>
    </source>
</evidence>
<comment type="caution">
    <text evidence="9">The sequence shown here is derived from an EMBL/GenBank/DDBJ whole genome shotgun (WGS) entry which is preliminary data.</text>
</comment>
<sequence>MSSGRAKLMDMLMRPNRSKLKGYQKQPPPKRWNIVRGDTVQVIDKKHPELSEGLFARTPYLYLASYPGSSSPAAFDPNTPAVVDQHCCHPPSGHSNRPGRPPPTSGKQGRVQVVIREKMRVIVENVNLAPRRIPADPMRGTKAETVMAERSIHYSNVNLVDPVTGFPTKVTHSYLEDGTKVRISKRSGAIIPKPQVWKKPQLNNLIASEDSDTTNAADVWAVTYEGRTSKWEGMRQELLQTLETDKGQKLGGDDILQ</sequence>
<dbReference type="InterPro" id="IPR057264">
    <property type="entry name" value="Ribosomal_uL24_C"/>
</dbReference>
<reference evidence="9 10" key="1">
    <citation type="submission" date="2024-10" db="EMBL/GenBank/DDBJ databases">
        <title>Updated reference genomes for cyclostephanoid diatoms.</title>
        <authorList>
            <person name="Roberts W.R."/>
            <person name="Alverson A.J."/>
        </authorList>
    </citation>
    <scope>NUCLEOTIDE SEQUENCE [LARGE SCALE GENOMIC DNA]</scope>
    <source>
        <strain evidence="9 10">AJA276-08</strain>
    </source>
</reference>
<evidence type="ECO:0000256" key="4">
    <source>
        <dbReference type="ARBA" id="ARBA00022640"/>
    </source>
</evidence>
<evidence type="ECO:0000313" key="9">
    <source>
        <dbReference type="EMBL" id="KAL3780046.1"/>
    </source>
</evidence>
<dbReference type="AlphaFoldDB" id="A0ABD3NXS8"/>
<dbReference type="GO" id="GO:1990904">
    <property type="term" value="C:ribonucleoprotein complex"/>
    <property type="evidence" value="ECO:0007669"/>
    <property type="project" value="UniProtKB-KW"/>
</dbReference>
<keyword evidence="6" id="KW-0687">Ribonucleoprotein</keyword>
<gene>
    <name evidence="9" type="ORF">ACHAW5_007947</name>
</gene>
<evidence type="ECO:0000259" key="8">
    <source>
        <dbReference type="Pfam" id="PF17136"/>
    </source>
</evidence>
<dbReference type="InterPro" id="IPR041988">
    <property type="entry name" value="Ribosomal_uL24_KOW"/>
</dbReference>
<dbReference type="GO" id="GO:0009507">
    <property type="term" value="C:chloroplast"/>
    <property type="evidence" value="ECO:0007669"/>
    <property type="project" value="UniProtKB-SubCell"/>
</dbReference>
<dbReference type="HAMAP" id="MF_01326_B">
    <property type="entry name" value="Ribosomal_uL24_B"/>
    <property type="match status" value="1"/>
</dbReference>